<dbReference type="CDD" id="cd21115">
    <property type="entry name" value="legumain_C"/>
    <property type="match status" value="1"/>
</dbReference>
<dbReference type="PANTHER" id="PTHR12000:SF42">
    <property type="entry name" value="LEGUMAIN"/>
    <property type="match status" value="1"/>
</dbReference>
<evidence type="ECO:0000313" key="12">
    <source>
        <dbReference type="Proteomes" id="UP000821853"/>
    </source>
</evidence>
<dbReference type="EMBL" id="JABSTR010000005">
    <property type="protein sequence ID" value="KAH9371518.1"/>
    <property type="molecule type" value="Genomic_DNA"/>
</dbReference>
<evidence type="ECO:0000256" key="8">
    <source>
        <dbReference type="PIRSR" id="PIRSR019663-1"/>
    </source>
</evidence>
<dbReference type="FunFam" id="1.10.132.130:FF:000001">
    <property type="entry name" value="Vacuolar-processing enzyme beta-isozyme"/>
    <property type="match status" value="1"/>
</dbReference>
<evidence type="ECO:0000259" key="10">
    <source>
        <dbReference type="Pfam" id="PF20985"/>
    </source>
</evidence>
<dbReference type="InterPro" id="IPR048501">
    <property type="entry name" value="Legum_prodom"/>
</dbReference>
<evidence type="ECO:0000313" key="11">
    <source>
        <dbReference type="EMBL" id="KAH9371518.1"/>
    </source>
</evidence>
<evidence type="ECO:0000256" key="2">
    <source>
        <dbReference type="ARBA" id="ARBA00009941"/>
    </source>
</evidence>
<dbReference type="InterPro" id="IPR001096">
    <property type="entry name" value="Peptidase_C13"/>
</dbReference>
<dbReference type="Gene3D" id="1.10.132.130">
    <property type="match status" value="1"/>
</dbReference>
<evidence type="ECO:0000256" key="3">
    <source>
        <dbReference type="ARBA" id="ARBA00012628"/>
    </source>
</evidence>
<dbReference type="PIRSF" id="PIRSF500139">
    <property type="entry name" value="AE"/>
    <property type="match status" value="1"/>
</dbReference>
<reference evidence="11 12" key="1">
    <citation type="journal article" date="2020" name="Cell">
        <title>Large-Scale Comparative Analyses of Tick Genomes Elucidate Their Genetic Diversity and Vector Capacities.</title>
        <authorList>
            <consortium name="Tick Genome and Microbiome Consortium (TIGMIC)"/>
            <person name="Jia N."/>
            <person name="Wang J."/>
            <person name="Shi W."/>
            <person name="Du L."/>
            <person name="Sun Y."/>
            <person name="Zhan W."/>
            <person name="Jiang J.F."/>
            <person name="Wang Q."/>
            <person name="Zhang B."/>
            <person name="Ji P."/>
            <person name="Bell-Sakyi L."/>
            <person name="Cui X.M."/>
            <person name="Yuan T.T."/>
            <person name="Jiang B.G."/>
            <person name="Yang W.F."/>
            <person name="Lam T.T."/>
            <person name="Chang Q.C."/>
            <person name="Ding S.J."/>
            <person name="Wang X.J."/>
            <person name="Zhu J.G."/>
            <person name="Ruan X.D."/>
            <person name="Zhao L."/>
            <person name="Wei J.T."/>
            <person name="Ye R.Z."/>
            <person name="Que T.C."/>
            <person name="Du C.H."/>
            <person name="Zhou Y.H."/>
            <person name="Cheng J.X."/>
            <person name="Dai P.F."/>
            <person name="Guo W.B."/>
            <person name="Han X.H."/>
            <person name="Huang E.J."/>
            <person name="Li L.F."/>
            <person name="Wei W."/>
            <person name="Gao Y.C."/>
            <person name="Liu J.Z."/>
            <person name="Shao H.Z."/>
            <person name="Wang X."/>
            <person name="Wang C.C."/>
            <person name="Yang T.C."/>
            <person name="Huo Q.B."/>
            <person name="Li W."/>
            <person name="Chen H.Y."/>
            <person name="Chen S.E."/>
            <person name="Zhou L.G."/>
            <person name="Ni X.B."/>
            <person name="Tian J.H."/>
            <person name="Sheng Y."/>
            <person name="Liu T."/>
            <person name="Pan Y.S."/>
            <person name="Xia L.Y."/>
            <person name="Li J."/>
            <person name="Zhao F."/>
            <person name="Cao W.C."/>
        </authorList>
    </citation>
    <scope>NUCLEOTIDE SEQUENCE [LARGE SCALE GENOMIC DNA]</scope>
    <source>
        <strain evidence="11">HaeL-2018</strain>
    </source>
</reference>
<name>A0A9J6FZC8_HAELO</name>
<comment type="catalytic activity">
    <reaction evidence="1">
        <text>Hydrolysis of proteins and small molecule substrates at -Asn-|-Xaa- bonds.</text>
        <dbReference type="EC" id="3.4.22.34"/>
    </reaction>
</comment>
<keyword evidence="6" id="KW-0378">Hydrolase</keyword>
<dbReference type="PIRSF" id="PIRSF019663">
    <property type="entry name" value="Legumain"/>
    <property type="match status" value="1"/>
</dbReference>
<protein>
    <recommendedName>
        <fullName evidence="3">legumain</fullName>
        <ecNumber evidence="3">3.4.22.34</ecNumber>
    </recommendedName>
</protein>
<gene>
    <name evidence="11" type="ORF">HPB48_017499</name>
</gene>
<evidence type="ECO:0000256" key="5">
    <source>
        <dbReference type="ARBA" id="ARBA00022729"/>
    </source>
</evidence>
<feature type="domain" description="Legumain prodomain" evidence="10">
    <location>
        <begin position="339"/>
        <end position="433"/>
    </location>
</feature>
<feature type="chain" id="PRO_5039932393" description="legumain" evidence="9">
    <location>
        <begin position="23"/>
        <end position="442"/>
    </location>
</feature>
<dbReference type="GO" id="GO:0004197">
    <property type="term" value="F:cysteine-type endopeptidase activity"/>
    <property type="evidence" value="ECO:0007669"/>
    <property type="project" value="UniProtKB-EC"/>
</dbReference>
<dbReference type="EC" id="3.4.22.34" evidence="3"/>
<dbReference type="PANTHER" id="PTHR12000">
    <property type="entry name" value="HEMOGLOBINASE FAMILY MEMBER"/>
    <property type="match status" value="1"/>
</dbReference>
<feature type="signal peptide" evidence="9">
    <location>
        <begin position="1"/>
        <end position="22"/>
    </location>
</feature>
<dbReference type="FunFam" id="3.40.50.1460:FF:000006">
    <property type="entry name" value="Legumain"/>
    <property type="match status" value="1"/>
</dbReference>
<evidence type="ECO:0000256" key="9">
    <source>
        <dbReference type="SAM" id="SignalP"/>
    </source>
</evidence>
<organism evidence="11 12">
    <name type="scientific">Haemaphysalis longicornis</name>
    <name type="common">Bush tick</name>
    <dbReference type="NCBI Taxonomy" id="44386"/>
    <lineage>
        <taxon>Eukaryota</taxon>
        <taxon>Metazoa</taxon>
        <taxon>Ecdysozoa</taxon>
        <taxon>Arthropoda</taxon>
        <taxon>Chelicerata</taxon>
        <taxon>Arachnida</taxon>
        <taxon>Acari</taxon>
        <taxon>Parasitiformes</taxon>
        <taxon>Ixodida</taxon>
        <taxon>Ixodoidea</taxon>
        <taxon>Ixodidae</taxon>
        <taxon>Haemaphysalinae</taxon>
        <taxon>Haemaphysalis</taxon>
    </lineage>
</organism>
<dbReference type="GO" id="GO:0051603">
    <property type="term" value="P:proteolysis involved in protein catabolic process"/>
    <property type="evidence" value="ECO:0007669"/>
    <property type="project" value="InterPro"/>
</dbReference>
<accession>A0A9J6FZC8</accession>
<dbReference type="Proteomes" id="UP000821853">
    <property type="component" value="Chromosome 3"/>
</dbReference>
<evidence type="ECO:0000256" key="6">
    <source>
        <dbReference type="ARBA" id="ARBA00022801"/>
    </source>
</evidence>
<keyword evidence="4" id="KW-0645">Protease</keyword>
<dbReference type="InterPro" id="IPR046427">
    <property type="entry name" value="Legumain_prodom_sf"/>
</dbReference>
<dbReference type="OrthoDB" id="6500438at2759"/>
<comment type="similarity">
    <text evidence="2">Belongs to the peptidase C13 family.</text>
</comment>
<dbReference type="OMA" id="ACGRYNS"/>
<keyword evidence="12" id="KW-1185">Reference proteome</keyword>
<evidence type="ECO:0000256" key="7">
    <source>
        <dbReference type="ARBA" id="ARBA00022807"/>
    </source>
</evidence>
<evidence type="ECO:0000256" key="1">
    <source>
        <dbReference type="ARBA" id="ARBA00000810"/>
    </source>
</evidence>
<dbReference type="GO" id="GO:0005773">
    <property type="term" value="C:vacuole"/>
    <property type="evidence" value="ECO:0007669"/>
    <property type="project" value="GOC"/>
</dbReference>
<dbReference type="Pfam" id="PF01650">
    <property type="entry name" value="Peptidase_C13"/>
    <property type="match status" value="1"/>
</dbReference>
<dbReference type="Gene3D" id="3.40.50.1460">
    <property type="match status" value="1"/>
</dbReference>
<sequence>MNAQKSTVIVILLAFGLATGAGQEQSARSSELGAGEPKLWALLVAGSHLYDNYRHQADVCHAYHLLSNHGIPDERIVVMMYDDIANNRYNPTPGVIINHPNGSNVYPGVPKDYTGELVTPQNFLDVLQGKKVKGGSGKVIASGPNDHVFVNFVDHGAPGLLAFPHGELHARPFVNAIKKMHQENKFAKMVIYIEACESGSIFDGLLPDNVNVYATTAANPQEPSYVCYYDQLRETFLGDVYSVRWMEDSDREDLHKETLLDQYGIVKKEAIPGHVMKYGDLSIEKLSLSEFQGAKDAKPIVVPPVPCNGVSSRDVPITILRNKLTKASSPAAKRSIRRKLQSAIRKRSFLQKKVAEIASTISEKNEETSKALLRKKQPLRNFDCYERAVRHFNDNCFNLSMNPYALGQLYVFVNICEAGYDIRDITDAMDVTCTHKMVAGTV</sequence>
<feature type="active site" description="Nucleophile" evidence="8">
    <location>
        <position position="196"/>
    </location>
</feature>
<keyword evidence="7" id="KW-0788">Thiol protease</keyword>
<proteinExistence type="inferred from homology"/>
<keyword evidence="5 9" id="KW-0732">Signal</keyword>
<feature type="active site" evidence="8">
    <location>
        <position position="155"/>
    </location>
</feature>
<dbReference type="VEuPathDB" id="VectorBase:HLOH_048969"/>
<dbReference type="PRINTS" id="PR00776">
    <property type="entry name" value="HEMOGLOBNASE"/>
</dbReference>
<dbReference type="Pfam" id="PF20985">
    <property type="entry name" value="Legum_prodom"/>
    <property type="match status" value="1"/>
</dbReference>
<dbReference type="InterPro" id="IPR043577">
    <property type="entry name" value="AE"/>
</dbReference>
<dbReference type="AlphaFoldDB" id="A0A9J6FZC8"/>
<dbReference type="GO" id="GO:0006624">
    <property type="term" value="P:vacuolar protein processing"/>
    <property type="evidence" value="ECO:0007669"/>
    <property type="project" value="TreeGrafter"/>
</dbReference>
<evidence type="ECO:0000256" key="4">
    <source>
        <dbReference type="ARBA" id="ARBA00022670"/>
    </source>
</evidence>
<comment type="caution">
    <text evidence="11">The sequence shown here is derived from an EMBL/GenBank/DDBJ whole genome shotgun (WGS) entry which is preliminary data.</text>
</comment>